<dbReference type="EMBL" id="CAJOBC010001321">
    <property type="protein sequence ID" value="CAF3671530.1"/>
    <property type="molecule type" value="Genomic_DNA"/>
</dbReference>
<evidence type="ECO:0000313" key="5">
    <source>
        <dbReference type="Proteomes" id="UP000663829"/>
    </source>
</evidence>
<dbReference type="OrthoDB" id="10037774at2759"/>
<dbReference type="EMBL" id="CAJNOK010008740">
    <property type="protein sequence ID" value="CAF1071640.1"/>
    <property type="molecule type" value="Genomic_DNA"/>
</dbReference>
<evidence type="ECO:0008006" key="6">
    <source>
        <dbReference type="Google" id="ProtNLM"/>
    </source>
</evidence>
<dbReference type="Proteomes" id="UP000681722">
    <property type="component" value="Unassembled WGS sequence"/>
</dbReference>
<protein>
    <recommendedName>
        <fullName evidence="6">F-box domain-containing protein</fullName>
    </recommendedName>
</protein>
<evidence type="ECO:0000313" key="2">
    <source>
        <dbReference type="EMBL" id="CAF1071640.1"/>
    </source>
</evidence>
<name>A0A813YLH1_9BILA</name>
<dbReference type="Proteomes" id="UP000677228">
    <property type="component" value="Unassembled WGS sequence"/>
</dbReference>
<sequence>MSACFESFPTEIFLEMFDYLSGCDIYYSFSNLNSRLNSIIQIKSKICLDLSHVTTAKQFNFFCTLIVPQNILTLKLIGYVEENYSHCVQKCSYNQIDIFLSYFQLEEFIYLKSLDFFGIYSDNLKFICKSLEKLNYLTFISLSFKWLYGSDIRFIFRVILNLSSSILKYVTLNFDKEQNIDVNQYTSLCKQQDKIRIQEKHFGLFIIYYK</sequence>
<comment type="caution">
    <text evidence="1">The sequence shown here is derived from an EMBL/GenBank/DDBJ whole genome shotgun (WGS) entry which is preliminary data.</text>
</comment>
<evidence type="ECO:0000313" key="4">
    <source>
        <dbReference type="EMBL" id="CAF3835911.1"/>
    </source>
</evidence>
<dbReference type="AlphaFoldDB" id="A0A813YLH1"/>
<keyword evidence="5" id="KW-1185">Reference proteome</keyword>
<dbReference type="EMBL" id="CAJNOQ010001321">
    <property type="protein sequence ID" value="CAF0886345.1"/>
    <property type="molecule type" value="Genomic_DNA"/>
</dbReference>
<accession>A0A813YLH1</accession>
<proteinExistence type="predicted"/>
<dbReference type="Proteomes" id="UP000663829">
    <property type="component" value="Unassembled WGS sequence"/>
</dbReference>
<evidence type="ECO:0000313" key="3">
    <source>
        <dbReference type="EMBL" id="CAF3671530.1"/>
    </source>
</evidence>
<dbReference type="Proteomes" id="UP000682733">
    <property type="component" value="Unassembled WGS sequence"/>
</dbReference>
<evidence type="ECO:0000313" key="1">
    <source>
        <dbReference type="EMBL" id="CAF0886345.1"/>
    </source>
</evidence>
<organism evidence="1 5">
    <name type="scientific">Didymodactylos carnosus</name>
    <dbReference type="NCBI Taxonomy" id="1234261"/>
    <lineage>
        <taxon>Eukaryota</taxon>
        <taxon>Metazoa</taxon>
        <taxon>Spiralia</taxon>
        <taxon>Gnathifera</taxon>
        <taxon>Rotifera</taxon>
        <taxon>Eurotatoria</taxon>
        <taxon>Bdelloidea</taxon>
        <taxon>Philodinida</taxon>
        <taxon>Philodinidae</taxon>
        <taxon>Didymodactylos</taxon>
    </lineage>
</organism>
<gene>
    <name evidence="1" type="ORF">GPM918_LOCUS7881</name>
    <name evidence="2" type="ORF">OVA965_LOCUS17923</name>
    <name evidence="3" type="ORF">SRO942_LOCUS7881</name>
    <name evidence="4" type="ORF">TMI583_LOCUS17934</name>
</gene>
<reference evidence="1" key="1">
    <citation type="submission" date="2021-02" db="EMBL/GenBank/DDBJ databases">
        <authorList>
            <person name="Nowell W R."/>
        </authorList>
    </citation>
    <scope>NUCLEOTIDE SEQUENCE</scope>
</reference>
<dbReference type="EMBL" id="CAJOBA010008755">
    <property type="protein sequence ID" value="CAF3835911.1"/>
    <property type="molecule type" value="Genomic_DNA"/>
</dbReference>